<organism evidence="3 4">
    <name type="scientific">Streptococcus salivarius</name>
    <dbReference type="NCBI Taxonomy" id="1304"/>
    <lineage>
        <taxon>Bacteria</taxon>
        <taxon>Bacillati</taxon>
        <taxon>Bacillota</taxon>
        <taxon>Bacilli</taxon>
        <taxon>Lactobacillales</taxon>
        <taxon>Streptococcaceae</taxon>
        <taxon>Streptococcus</taxon>
    </lineage>
</organism>
<evidence type="ECO:0000259" key="2">
    <source>
        <dbReference type="PROSITE" id="PS50943"/>
    </source>
</evidence>
<keyword evidence="1" id="KW-0238">DNA-binding</keyword>
<gene>
    <name evidence="3" type="ORF">BSR19_10760</name>
</gene>
<accession>A0AB37DCY6</accession>
<dbReference type="InterPro" id="IPR010982">
    <property type="entry name" value="Lambda_DNA-bd_dom_sf"/>
</dbReference>
<feature type="domain" description="HTH cro/C1-type" evidence="2">
    <location>
        <begin position="8"/>
        <end position="62"/>
    </location>
</feature>
<proteinExistence type="predicted"/>
<dbReference type="Proteomes" id="UP000422997">
    <property type="component" value="Plasmid unnamed"/>
</dbReference>
<sequence>MDYFASNIKHLRKIFGETQEDLADFLFTSKSAISNYENGLRFPDEDVLNKISKHYQVTLSQLLNEDLTVTPSLFDYIKGLDEDSYHLLNRIFIPFKLKDSLTSKEYKKAFEEHLKFLYGSIEEKETVDIGFIIDVYEESIGNCDKPIFLLNFLSFYFLMGLTFLNTSDDTLDLEQLKSYLRTKKRNKKDVKKVLSDLFYLDSDEFGNENVDLEFRKEFDEDLLFIIEKLKHTKISSEEISDGRKYSLLFSLC</sequence>
<protein>
    <recommendedName>
        <fullName evidence="2">HTH cro/C1-type domain-containing protein</fullName>
    </recommendedName>
</protein>
<keyword evidence="3" id="KW-0614">Plasmid</keyword>
<reference evidence="3 4" key="1">
    <citation type="submission" date="2016-11" db="EMBL/GenBank/DDBJ databases">
        <title>The potential of Streptococcus salivarius to inhibit the production of volatile sulphur compounds in the oral cavity.</title>
        <authorList>
            <person name="Sun L."/>
            <person name="Li Z."/>
            <person name="Jin D."/>
            <person name="Zhao H."/>
        </authorList>
    </citation>
    <scope>NUCLEOTIDE SEQUENCE [LARGE SCALE GENOMIC DNA]</scope>
    <source>
        <strain evidence="3 4">ICDC2</strain>
        <plasmid evidence="4">Plasmid</plasmid>
    </source>
</reference>
<dbReference type="EMBL" id="CP018188">
    <property type="protein sequence ID" value="QGU81615.1"/>
    <property type="molecule type" value="Genomic_DNA"/>
</dbReference>
<dbReference type="PANTHER" id="PTHR46558:SF11">
    <property type="entry name" value="HTH-TYPE TRANSCRIPTIONAL REGULATOR XRE"/>
    <property type="match status" value="1"/>
</dbReference>
<dbReference type="PROSITE" id="PS50943">
    <property type="entry name" value="HTH_CROC1"/>
    <property type="match status" value="1"/>
</dbReference>
<dbReference type="InterPro" id="IPR001387">
    <property type="entry name" value="Cro/C1-type_HTH"/>
</dbReference>
<dbReference type="SMART" id="SM00530">
    <property type="entry name" value="HTH_XRE"/>
    <property type="match status" value="1"/>
</dbReference>
<evidence type="ECO:0000313" key="4">
    <source>
        <dbReference type="Proteomes" id="UP000422997"/>
    </source>
</evidence>
<dbReference type="AlphaFoldDB" id="A0AB37DCY6"/>
<name>A0AB37DCY6_STRSL</name>
<dbReference type="SUPFAM" id="SSF47413">
    <property type="entry name" value="lambda repressor-like DNA-binding domains"/>
    <property type="match status" value="1"/>
</dbReference>
<dbReference type="CDD" id="cd00093">
    <property type="entry name" value="HTH_XRE"/>
    <property type="match status" value="1"/>
</dbReference>
<geneLocation type="plasmid" evidence="4"/>
<evidence type="ECO:0000256" key="1">
    <source>
        <dbReference type="ARBA" id="ARBA00023125"/>
    </source>
</evidence>
<dbReference type="Pfam" id="PF12844">
    <property type="entry name" value="HTH_19"/>
    <property type="match status" value="1"/>
</dbReference>
<evidence type="ECO:0000313" key="3">
    <source>
        <dbReference type="EMBL" id="QGU81615.1"/>
    </source>
</evidence>
<dbReference type="Gene3D" id="1.10.260.40">
    <property type="entry name" value="lambda repressor-like DNA-binding domains"/>
    <property type="match status" value="1"/>
</dbReference>
<dbReference type="PANTHER" id="PTHR46558">
    <property type="entry name" value="TRACRIPTIONAL REGULATORY PROTEIN-RELATED-RELATED"/>
    <property type="match status" value="1"/>
</dbReference>
<dbReference type="RefSeq" id="WP_156247110.1">
    <property type="nucleotide sequence ID" value="NZ_CP018188.1"/>
</dbReference>
<dbReference type="GO" id="GO:0003677">
    <property type="term" value="F:DNA binding"/>
    <property type="evidence" value="ECO:0007669"/>
    <property type="project" value="UniProtKB-KW"/>
</dbReference>